<protein>
    <submittedName>
        <fullName evidence="2">Uncharacterized protein</fullName>
    </submittedName>
</protein>
<gene>
    <name evidence="2" type="ORF">GCM10011395_08820</name>
</gene>
<reference evidence="3" key="1">
    <citation type="journal article" date="2019" name="Int. J. Syst. Evol. Microbiol.">
        <title>The Global Catalogue of Microorganisms (GCM) 10K type strain sequencing project: providing services to taxonomists for standard genome sequencing and annotation.</title>
        <authorList>
            <consortium name="The Broad Institute Genomics Platform"/>
            <consortium name="The Broad Institute Genome Sequencing Center for Infectious Disease"/>
            <person name="Wu L."/>
            <person name="Ma J."/>
        </authorList>
    </citation>
    <scope>NUCLEOTIDE SEQUENCE [LARGE SCALE GENOMIC DNA]</scope>
    <source>
        <strain evidence="3">CGMCC 1.10106</strain>
    </source>
</reference>
<feature type="transmembrane region" description="Helical" evidence="1">
    <location>
        <begin position="177"/>
        <end position="201"/>
    </location>
</feature>
<name>A0ABQ1GC37_9SPHN</name>
<sequence length="249" mass="26334">MTLNVAGVLRDAWAMAKRDRDVLIALAGLLIFVPQYGLLLFLGPQPEFPGFEADAAALKLYNDASTLWMTTYGPGVLLAAFLVVIGQIAITALYVDRARPDVMTALRRAPLLFFPALLVVTIASPLGLSLQTVPLLILPAAYLEGRLLLTMPILLGERPISALRAVVASWRRTAGHGLVAAGLACFTVVGGRAVALLFLALGEVWGRAPMQNPFVMALIDGGAALGATLGAVATFLVQVALYRRLSTGT</sequence>
<comment type="caution">
    <text evidence="2">The sequence shown here is derived from an EMBL/GenBank/DDBJ whole genome shotgun (WGS) entry which is preliminary data.</text>
</comment>
<proteinExistence type="predicted"/>
<keyword evidence="1" id="KW-1133">Transmembrane helix</keyword>
<dbReference type="EMBL" id="BMDW01000004">
    <property type="protein sequence ID" value="GGA40808.1"/>
    <property type="molecule type" value="Genomic_DNA"/>
</dbReference>
<evidence type="ECO:0000256" key="1">
    <source>
        <dbReference type="SAM" id="Phobius"/>
    </source>
</evidence>
<dbReference type="RefSeq" id="WP_188445657.1">
    <property type="nucleotide sequence ID" value="NZ_BMDW01000004.1"/>
</dbReference>
<keyword evidence="1" id="KW-0472">Membrane</keyword>
<organism evidence="2 3">
    <name type="scientific">Sphingomonas psychrolutea</name>
    <dbReference type="NCBI Taxonomy" id="1259676"/>
    <lineage>
        <taxon>Bacteria</taxon>
        <taxon>Pseudomonadati</taxon>
        <taxon>Pseudomonadota</taxon>
        <taxon>Alphaproteobacteria</taxon>
        <taxon>Sphingomonadales</taxon>
        <taxon>Sphingomonadaceae</taxon>
        <taxon>Sphingomonas</taxon>
    </lineage>
</organism>
<feature type="transmembrane region" description="Helical" evidence="1">
    <location>
        <begin position="221"/>
        <end position="242"/>
    </location>
</feature>
<feature type="transmembrane region" description="Helical" evidence="1">
    <location>
        <begin position="22"/>
        <end position="42"/>
    </location>
</feature>
<feature type="transmembrane region" description="Helical" evidence="1">
    <location>
        <begin position="111"/>
        <end position="130"/>
    </location>
</feature>
<evidence type="ECO:0000313" key="3">
    <source>
        <dbReference type="Proteomes" id="UP000618591"/>
    </source>
</evidence>
<keyword evidence="1" id="KW-0812">Transmembrane</keyword>
<accession>A0ABQ1GC37</accession>
<evidence type="ECO:0000313" key="2">
    <source>
        <dbReference type="EMBL" id="GGA40808.1"/>
    </source>
</evidence>
<feature type="transmembrane region" description="Helical" evidence="1">
    <location>
        <begin position="75"/>
        <end position="95"/>
    </location>
</feature>
<dbReference type="Proteomes" id="UP000618591">
    <property type="component" value="Unassembled WGS sequence"/>
</dbReference>
<keyword evidence="3" id="KW-1185">Reference proteome</keyword>